<dbReference type="Gene3D" id="1.20.1280.50">
    <property type="match status" value="1"/>
</dbReference>
<dbReference type="AlphaFoldDB" id="A0AAV0ZVD7"/>
<proteinExistence type="predicted"/>
<dbReference type="Gene3D" id="3.80.10.10">
    <property type="entry name" value="Ribonuclease Inhibitor"/>
    <property type="match status" value="1"/>
</dbReference>
<gene>
    <name evidence="1" type="ORF">VFH_II274520</name>
</gene>
<dbReference type="InterPro" id="IPR032675">
    <property type="entry name" value="LRR_dom_sf"/>
</dbReference>
<evidence type="ECO:0000313" key="2">
    <source>
        <dbReference type="Proteomes" id="UP001157006"/>
    </source>
</evidence>
<protein>
    <submittedName>
        <fullName evidence="1">Uncharacterized protein</fullName>
    </submittedName>
</protein>
<accession>A0AAV0ZVD7</accession>
<dbReference type="Proteomes" id="UP001157006">
    <property type="component" value="Chromosome 2"/>
</dbReference>
<sequence>MKRKRNYVQVSQQLSVISPDLYLSDEYWECIFKFLNDDFNSLSVVSKQFLFITNRLRFSLTIRYPPDLSFLPFFIHLFQRFTNLTFIDFSRLSCDLDSLLPYISCFPLNITFLNLSNRSNFLANGLRAFSQNITCSNIDFDCNYDFFPLLQILDLSNMGCAILINSSRVKSIEFPKLEVLNLSRTRVDDGQFYIILKARPRLLQLSLNFCQEVTQQRVNLKKFKGEMGVDY</sequence>
<dbReference type="EMBL" id="OX451737">
    <property type="protein sequence ID" value="CAI8601478.1"/>
    <property type="molecule type" value="Genomic_DNA"/>
</dbReference>
<dbReference type="SUPFAM" id="SSF52047">
    <property type="entry name" value="RNI-like"/>
    <property type="match status" value="1"/>
</dbReference>
<organism evidence="1 2">
    <name type="scientific">Vicia faba</name>
    <name type="common">Broad bean</name>
    <name type="synonym">Faba vulgaris</name>
    <dbReference type="NCBI Taxonomy" id="3906"/>
    <lineage>
        <taxon>Eukaryota</taxon>
        <taxon>Viridiplantae</taxon>
        <taxon>Streptophyta</taxon>
        <taxon>Embryophyta</taxon>
        <taxon>Tracheophyta</taxon>
        <taxon>Spermatophyta</taxon>
        <taxon>Magnoliopsida</taxon>
        <taxon>eudicotyledons</taxon>
        <taxon>Gunneridae</taxon>
        <taxon>Pentapetalae</taxon>
        <taxon>rosids</taxon>
        <taxon>fabids</taxon>
        <taxon>Fabales</taxon>
        <taxon>Fabaceae</taxon>
        <taxon>Papilionoideae</taxon>
        <taxon>50 kb inversion clade</taxon>
        <taxon>NPAAA clade</taxon>
        <taxon>Hologalegina</taxon>
        <taxon>IRL clade</taxon>
        <taxon>Fabeae</taxon>
        <taxon>Vicia</taxon>
    </lineage>
</organism>
<evidence type="ECO:0000313" key="1">
    <source>
        <dbReference type="EMBL" id="CAI8601478.1"/>
    </source>
</evidence>
<keyword evidence="2" id="KW-1185">Reference proteome</keyword>
<name>A0AAV0ZVD7_VICFA</name>
<reference evidence="1 2" key="1">
    <citation type="submission" date="2023-01" db="EMBL/GenBank/DDBJ databases">
        <authorList>
            <person name="Kreplak J."/>
        </authorList>
    </citation>
    <scope>NUCLEOTIDE SEQUENCE [LARGE SCALE GENOMIC DNA]</scope>
</reference>